<gene>
    <name evidence="1" type="ORF">LCGC14_0947160</name>
</gene>
<comment type="caution">
    <text evidence="1">The sequence shown here is derived from an EMBL/GenBank/DDBJ whole genome shotgun (WGS) entry which is preliminary data.</text>
</comment>
<accession>A0A0F9P4H5</accession>
<dbReference type="EMBL" id="LAZR01003349">
    <property type="protein sequence ID" value="KKN19287.1"/>
    <property type="molecule type" value="Genomic_DNA"/>
</dbReference>
<dbReference type="AlphaFoldDB" id="A0A0F9P4H5"/>
<sequence length="59" mass="7073">MLEWYAYKHVNGTLHLKRYLGDYGDVEEAINSSFVDRVYGPFEAKNQHKARRIMKERLK</sequence>
<protein>
    <submittedName>
        <fullName evidence="1">Uncharacterized protein</fullName>
    </submittedName>
</protein>
<organism evidence="1">
    <name type="scientific">marine sediment metagenome</name>
    <dbReference type="NCBI Taxonomy" id="412755"/>
    <lineage>
        <taxon>unclassified sequences</taxon>
        <taxon>metagenomes</taxon>
        <taxon>ecological metagenomes</taxon>
    </lineage>
</organism>
<name>A0A0F9P4H5_9ZZZZ</name>
<evidence type="ECO:0000313" key="1">
    <source>
        <dbReference type="EMBL" id="KKN19287.1"/>
    </source>
</evidence>
<reference evidence="1" key="1">
    <citation type="journal article" date="2015" name="Nature">
        <title>Complex archaea that bridge the gap between prokaryotes and eukaryotes.</title>
        <authorList>
            <person name="Spang A."/>
            <person name="Saw J.H."/>
            <person name="Jorgensen S.L."/>
            <person name="Zaremba-Niedzwiedzka K."/>
            <person name="Martijn J."/>
            <person name="Lind A.E."/>
            <person name="van Eijk R."/>
            <person name="Schleper C."/>
            <person name="Guy L."/>
            <person name="Ettema T.J."/>
        </authorList>
    </citation>
    <scope>NUCLEOTIDE SEQUENCE</scope>
</reference>
<proteinExistence type="predicted"/>